<organism evidence="1 2">
    <name type="scientific">Racocetra persica</name>
    <dbReference type="NCBI Taxonomy" id="160502"/>
    <lineage>
        <taxon>Eukaryota</taxon>
        <taxon>Fungi</taxon>
        <taxon>Fungi incertae sedis</taxon>
        <taxon>Mucoromycota</taxon>
        <taxon>Glomeromycotina</taxon>
        <taxon>Glomeromycetes</taxon>
        <taxon>Diversisporales</taxon>
        <taxon>Gigasporaceae</taxon>
        <taxon>Racocetra</taxon>
    </lineage>
</organism>
<gene>
    <name evidence="1" type="ORF">RPERSI_LOCUS12915</name>
</gene>
<reference evidence="1" key="1">
    <citation type="submission" date="2021-06" db="EMBL/GenBank/DDBJ databases">
        <authorList>
            <person name="Kallberg Y."/>
            <person name="Tangrot J."/>
            <person name="Rosling A."/>
        </authorList>
    </citation>
    <scope>NUCLEOTIDE SEQUENCE</scope>
    <source>
        <strain evidence="1">MA461A</strain>
    </source>
</reference>
<name>A0ACA9Q8E6_9GLOM</name>
<proteinExistence type="predicted"/>
<dbReference type="Proteomes" id="UP000789920">
    <property type="component" value="Unassembled WGS sequence"/>
</dbReference>
<evidence type="ECO:0000313" key="2">
    <source>
        <dbReference type="Proteomes" id="UP000789920"/>
    </source>
</evidence>
<dbReference type="EMBL" id="CAJVQC010028080">
    <property type="protein sequence ID" value="CAG8738516.1"/>
    <property type="molecule type" value="Genomic_DNA"/>
</dbReference>
<evidence type="ECO:0000313" key="1">
    <source>
        <dbReference type="EMBL" id="CAG8738516.1"/>
    </source>
</evidence>
<feature type="non-terminal residue" evidence="1">
    <location>
        <position position="1"/>
    </location>
</feature>
<protein>
    <submittedName>
        <fullName evidence="1">10060_t:CDS:1</fullName>
    </submittedName>
</protein>
<accession>A0ACA9Q8E6</accession>
<keyword evidence="2" id="KW-1185">Reference proteome</keyword>
<comment type="caution">
    <text evidence="1">The sequence shown here is derived from an EMBL/GenBank/DDBJ whole genome shotgun (WGS) entry which is preliminary data.</text>
</comment>
<sequence>YTSQQVDKNCALEIENEDENSKTLLAKSYNIPGSSDESDGFDSSDSNYDSNKLDSQDIENINPSLIQNSIVHARKDALRKTRFKRLYKVKQKNAEHQKTKE</sequence>